<dbReference type="FunFam" id="3.40.50.720:FF:000047">
    <property type="entry name" value="NADP-dependent L-serine/L-allo-threonine dehydrogenase"/>
    <property type="match status" value="1"/>
</dbReference>
<dbReference type="Proteomes" id="UP000326759">
    <property type="component" value="Unassembled WGS sequence"/>
</dbReference>
<evidence type="ECO:0000313" key="5">
    <source>
        <dbReference type="Proteomes" id="UP000326759"/>
    </source>
</evidence>
<dbReference type="InterPro" id="IPR036291">
    <property type="entry name" value="NAD(P)-bd_dom_sf"/>
</dbReference>
<dbReference type="Pfam" id="PF00106">
    <property type="entry name" value="adh_short"/>
    <property type="match status" value="1"/>
</dbReference>
<evidence type="ECO:0000256" key="2">
    <source>
        <dbReference type="ARBA" id="ARBA00023002"/>
    </source>
</evidence>
<dbReference type="OrthoDB" id="6136459at2759"/>
<dbReference type="SUPFAM" id="SSF51735">
    <property type="entry name" value="NAD(P)-binding Rossmann-fold domains"/>
    <property type="match status" value="1"/>
</dbReference>
<dbReference type="PANTHER" id="PTHR43115:SF4">
    <property type="entry name" value="DEHYDROGENASE_REDUCTASE SDR FAMILY MEMBER 11"/>
    <property type="match status" value="1"/>
</dbReference>
<sequence>MERWVGRVALVTGASSGIGAALCESLVRSGMKVVGIARGVEQIKSLSENLKGSKGSLLPLKCDLNKEEDIRNVFDTIKKELGGVDICINNAGLTNGKGILDSTVEEMHEQSNVNVIALCLCSQLTILSMRERGVDDGHVININSTIGHGVLPIGTKFYAGTKFAVRAITEGLRQEMREAKSHIRITSVSPGLVETQFAFRAYGEEKANKFYKSIECLQGHDVANAILHIISSPKHVEINELIIRPTEQSF</sequence>
<name>A0A5N5SQ81_9CRUS</name>
<reference evidence="4 5" key="1">
    <citation type="journal article" date="2019" name="PLoS Biol.">
        <title>Sex chromosomes control vertical transmission of feminizing Wolbachia symbionts in an isopod.</title>
        <authorList>
            <person name="Becking T."/>
            <person name="Chebbi M.A."/>
            <person name="Giraud I."/>
            <person name="Moumen B."/>
            <person name="Laverre T."/>
            <person name="Caubet Y."/>
            <person name="Peccoud J."/>
            <person name="Gilbert C."/>
            <person name="Cordaux R."/>
        </authorList>
    </citation>
    <scope>NUCLEOTIDE SEQUENCE [LARGE SCALE GENOMIC DNA]</scope>
    <source>
        <strain evidence="4">ANa2</strain>
        <tissue evidence="4">Whole body excluding digestive tract and cuticle</tissue>
    </source>
</reference>
<dbReference type="PRINTS" id="PR00080">
    <property type="entry name" value="SDRFAMILY"/>
</dbReference>
<evidence type="ECO:0000256" key="1">
    <source>
        <dbReference type="ARBA" id="ARBA00006484"/>
    </source>
</evidence>
<keyword evidence="2" id="KW-0560">Oxidoreductase</keyword>
<protein>
    <submittedName>
        <fullName evidence="4">Dehydrogenase/reductase SDR family member 11</fullName>
    </submittedName>
</protein>
<keyword evidence="5" id="KW-1185">Reference proteome</keyword>
<dbReference type="Gene3D" id="3.40.50.720">
    <property type="entry name" value="NAD(P)-binding Rossmann-like Domain"/>
    <property type="match status" value="1"/>
</dbReference>
<evidence type="ECO:0000256" key="3">
    <source>
        <dbReference type="RuleBase" id="RU000363"/>
    </source>
</evidence>
<dbReference type="PRINTS" id="PR00081">
    <property type="entry name" value="GDHRDH"/>
</dbReference>
<comment type="similarity">
    <text evidence="1 3">Belongs to the short-chain dehydrogenases/reductases (SDR) family.</text>
</comment>
<proteinExistence type="inferred from homology"/>
<dbReference type="InterPro" id="IPR002347">
    <property type="entry name" value="SDR_fam"/>
</dbReference>
<dbReference type="AlphaFoldDB" id="A0A5N5SQ81"/>
<evidence type="ECO:0000313" key="4">
    <source>
        <dbReference type="EMBL" id="KAB7496226.1"/>
    </source>
</evidence>
<dbReference type="EMBL" id="SEYY01021604">
    <property type="protein sequence ID" value="KAB7496226.1"/>
    <property type="molecule type" value="Genomic_DNA"/>
</dbReference>
<gene>
    <name evidence="4" type="ORF">Anas_13754</name>
</gene>
<dbReference type="GO" id="GO:0016616">
    <property type="term" value="F:oxidoreductase activity, acting on the CH-OH group of donors, NAD or NADP as acceptor"/>
    <property type="evidence" value="ECO:0007669"/>
    <property type="project" value="UniProtKB-ARBA"/>
</dbReference>
<organism evidence="4 5">
    <name type="scientific">Armadillidium nasatum</name>
    <dbReference type="NCBI Taxonomy" id="96803"/>
    <lineage>
        <taxon>Eukaryota</taxon>
        <taxon>Metazoa</taxon>
        <taxon>Ecdysozoa</taxon>
        <taxon>Arthropoda</taxon>
        <taxon>Crustacea</taxon>
        <taxon>Multicrustacea</taxon>
        <taxon>Malacostraca</taxon>
        <taxon>Eumalacostraca</taxon>
        <taxon>Peracarida</taxon>
        <taxon>Isopoda</taxon>
        <taxon>Oniscidea</taxon>
        <taxon>Crinocheta</taxon>
        <taxon>Armadillidiidae</taxon>
        <taxon>Armadillidium</taxon>
    </lineage>
</organism>
<dbReference type="PANTHER" id="PTHR43115">
    <property type="entry name" value="DEHYDROGENASE/REDUCTASE SDR FAMILY MEMBER 11"/>
    <property type="match status" value="1"/>
</dbReference>
<accession>A0A5N5SQ81</accession>
<comment type="caution">
    <text evidence="4">The sequence shown here is derived from an EMBL/GenBank/DDBJ whole genome shotgun (WGS) entry which is preliminary data.</text>
</comment>